<sequence length="201" mass="22657">MAENSSFKAMEAIVERTENGKILIPDDFTLCGTPDSVRSGLTRLCKNGKLNRFAKGIYYIPMYDKWDGTPREPSLDAIAQRIADRDKARIIPTGIYALNRLGLSTQVPTNIVYITDGSARQVKFGAGKSIIFRHSNDLSNFAYQSKVMQMAIMAMREIGENAITEEQIAKIKNIIKDSVSEDDFNHDIVLTPIWIRKILQR</sequence>
<name>A0AC61QQ13_9BACT</name>
<protein>
    <submittedName>
        <fullName evidence="1">Uncharacterized protein</fullName>
    </submittedName>
</protein>
<evidence type="ECO:0000313" key="1">
    <source>
        <dbReference type="EMBL" id="TGX82206.1"/>
    </source>
</evidence>
<reference evidence="1" key="1">
    <citation type="submission" date="2019-04" db="EMBL/GenBank/DDBJ databases">
        <title>Microbes associate with the intestines of laboratory mice.</title>
        <authorList>
            <person name="Navarre W."/>
            <person name="Wong E."/>
            <person name="Huang K."/>
            <person name="Tropini C."/>
            <person name="Ng K."/>
            <person name="Yu B."/>
        </authorList>
    </citation>
    <scope>NUCLEOTIDE SEQUENCE</scope>
    <source>
        <strain evidence="1">NM73_A23</strain>
    </source>
</reference>
<dbReference type="EMBL" id="SRZC01000011">
    <property type="protein sequence ID" value="TGX82206.1"/>
    <property type="molecule type" value="Genomic_DNA"/>
</dbReference>
<comment type="caution">
    <text evidence="1">The sequence shown here is derived from an EMBL/GenBank/DDBJ whole genome shotgun (WGS) entry which is preliminary data.</text>
</comment>
<organism evidence="1 2">
    <name type="scientific">Palleniella muris</name>
    <dbReference type="NCBI Taxonomy" id="3038145"/>
    <lineage>
        <taxon>Bacteria</taxon>
        <taxon>Pseudomonadati</taxon>
        <taxon>Bacteroidota</taxon>
        <taxon>Bacteroidia</taxon>
        <taxon>Bacteroidales</taxon>
        <taxon>Prevotellaceae</taxon>
        <taxon>Palleniella</taxon>
    </lineage>
</organism>
<keyword evidence="2" id="KW-1185">Reference proteome</keyword>
<evidence type="ECO:0000313" key="2">
    <source>
        <dbReference type="Proteomes" id="UP000308886"/>
    </source>
</evidence>
<dbReference type="Proteomes" id="UP000308886">
    <property type="component" value="Unassembled WGS sequence"/>
</dbReference>
<gene>
    <name evidence="1" type="ORF">E5358_07845</name>
</gene>
<accession>A0AC61QQ13</accession>
<proteinExistence type="predicted"/>